<gene>
    <name evidence="7" type="ORF">METZ01_LOCUS464016</name>
</gene>
<dbReference type="InterPro" id="IPR001663">
    <property type="entry name" value="Rng_hydr_dOase-A"/>
</dbReference>
<keyword evidence="4" id="KW-0408">Iron</keyword>
<dbReference type="InterPro" id="IPR036922">
    <property type="entry name" value="Rieske_2Fe-2S_sf"/>
</dbReference>
<keyword evidence="2" id="KW-0479">Metal-binding</keyword>
<sequence length="138" mass="15901">MTLHLTQSEIDHISDGYDMDAARSSTIHSDCYVDARFLDIEREQVFHKTWQFLCHEEKLRESGSYIASDVQGQGIFAMRGTDGKLRAFYNVCQHRGHELLKGEGVVTKITCPYHAWVYNLDGGLQRARRSELIENFCE</sequence>
<dbReference type="AlphaFoldDB" id="A0A383ATW4"/>
<dbReference type="PROSITE" id="PS51296">
    <property type="entry name" value="RIESKE"/>
    <property type="match status" value="1"/>
</dbReference>
<keyword evidence="5" id="KW-0411">Iron-sulfur</keyword>
<feature type="domain" description="Rieske" evidence="6">
    <location>
        <begin position="50"/>
        <end position="125"/>
    </location>
</feature>
<evidence type="ECO:0000256" key="2">
    <source>
        <dbReference type="ARBA" id="ARBA00022723"/>
    </source>
</evidence>
<dbReference type="PANTHER" id="PTHR43756">
    <property type="entry name" value="CHOLINE MONOOXYGENASE, CHLOROPLASTIC"/>
    <property type="match status" value="1"/>
</dbReference>
<dbReference type="Gene3D" id="3.90.380.10">
    <property type="entry name" value="Naphthalene 1,2-dioxygenase Alpha Subunit, Chain A, domain 1"/>
    <property type="match status" value="1"/>
</dbReference>
<name>A0A383ATW4_9ZZZZ</name>
<feature type="non-terminal residue" evidence="7">
    <location>
        <position position="138"/>
    </location>
</feature>
<dbReference type="EMBL" id="UINC01194866">
    <property type="protein sequence ID" value="SVE11162.1"/>
    <property type="molecule type" value="Genomic_DNA"/>
</dbReference>
<dbReference type="InterPro" id="IPR017941">
    <property type="entry name" value="Rieske_2Fe-2S"/>
</dbReference>
<evidence type="ECO:0000256" key="4">
    <source>
        <dbReference type="ARBA" id="ARBA00023004"/>
    </source>
</evidence>
<dbReference type="GO" id="GO:0046872">
    <property type="term" value="F:metal ion binding"/>
    <property type="evidence" value="ECO:0007669"/>
    <property type="project" value="UniProtKB-KW"/>
</dbReference>
<evidence type="ECO:0000256" key="3">
    <source>
        <dbReference type="ARBA" id="ARBA00023002"/>
    </source>
</evidence>
<accession>A0A383ATW4</accession>
<keyword evidence="3" id="KW-0560">Oxidoreductase</keyword>
<dbReference type="GO" id="GO:0051537">
    <property type="term" value="F:2 iron, 2 sulfur cluster binding"/>
    <property type="evidence" value="ECO:0007669"/>
    <property type="project" value="UniProtKB-KW"/>
</dbReference>
<dbReference type="SUPFAM" id="SSF50022">
    <property type="entry name" value="ISP domain"/>
    <property type="match status" value="1"/>
</dbReference>
<dbReference type="CDD" id="cd03469">
    <property type="entry name" value="Rieske_RO_Alpha_N"/>
    <property type="match status" value="1"/>
</dbReference>
<proteinExistence type="predicted"/>
<evidence type="ECO:0000256" key="5">
    <source>
        <dbReference type="ARBA" id="ARBA00023014"/>
    </source>
</evidence>
<dbReference type="Gene3D" id="2.102.10.10">
    <property type="entry name" value="Rieske [2Fe-2S] iron-sulphur domain"/>
    <property type="match status" value="1"/>
</dbReference>
<protein>
    <recommendedName>
        <fullName evidence="6">Rieske domain-containing protein</fullName>
    </recommendedName>
</protein>
<evidence type="ECO:0000256" key="1">
    <source>
        <dbReference type="ARBA" id="ARBA00022714"/>
    </source>
</evidence>
<keyword evidence="1" id="KW-0001">2Fe-2S</keyword>
<dbReference type="GO" id="GO:0016491">
    <property type="term" value="F:oxidoreductase activity"/>
    <property type="evidence" value="ECO:0007669"/>
    <property type="project" value="UniProtKB-KW"/>
</dbReference>
<reference evidence="7" key="1">
    <citation type="submission" date="2018-05" db="EMBL/GenBank/DDBJ databases">
        <authorList>
            <person name="Lanie J.A."/>
            <person name="Ng W.-L."/>
            <person name="Kazmierczak K.M."/>
            <person name="Andrzejewski T.M."/>
            <person name="Davidsen T.M."/>
            <person name="Wayne K.J."/>
            <person name="Tettelin H."/>
            <person name="Glass J.I."/>
            <person name="Rusch D."/>
            <person name="Podicherti R."/>
            <person name="Tsui H.-C.T."/>
            <person name="Winkler M.E."/>
        </authorList>
    </citation>
    <scope>NUCLEOTIDE SEQUENCE</scope>
</reference>
<evidence type="ECO:0000259" key="6">
    <source>
        <dbReference type="PROSITE" id="PS51296"/>
    </source>
</evidence>
<organism evidence="7">
    <name type="scientific">marine metagenome</name>
    <dbReference type="NCBI Taxonomy" id="408172"/>
    <lineage>
        <taxon>unclassified sequences</taxon>
        <taxon>metagenomes</taxon>
        <taxon>ecological metagenomes</taxon>
    </lineage>
</organism>
<dbReference type="Pfam" id="PF00355">
    <property type="entry name" value="Rieske"/>
    <property type="match status" value="1"/>
</dbReference>
<evidence type="ECO:0000313" key="7">
    <source>
        <dbReference type="EMBL" id="SVE11162.1"/>
    </source>
</evidence>
<dbReference type="PANTHER" id="PTHR43756:SF5">
    <property type="entry name" value="CHOLINE MONOOXYGENASE, CHLOROPLASTIC"/>
    <property type="match status" value="1"/>
</dbReference>
<dbReference type="PRINTS" id="PR00090">
    <property type="entry name" value="RNGDIOXGNASE"/>
</dbReference>